<dbReference type="GO" id="GO:0050661">
    <property type="term" value="F:NADP binding"/>
    <property type="evidence" value="ECO:0007669"/>
    <property type="project" value="InterPro"/>
</dbReference>
<dbReference type="PANTHER" id="PTHR42877:SF5">
    <property type="entry name" value="L-ORNITHINE N(5)-MONOOXYGENASE-RELATED"/>
    <property type="match status" value="1"/>
</dbReference>
<dbReference type="EMBL" id="CP034456">
    <property type="protein sequence ID" value="QBM86147.1"/>
    <property type="molecule type" value="Genomic_DNA"/>
</dbReference>
<comment type="similarity">
    <text evidence="1">Belongs to the FAD-binding monooxygenase family.</text>
</comment>
<dbReference type="GO" id="GO:0004499">
    <property type="term" value="F:N,N-dimethylaniline monooxygenase activity"/>
    <property type="evidence" value="ECO:0007669"/>
    <property type="project" value="InterPro"/>
</dbReference>
<proteinExistence type="inferred from homology"/>
<keyword evidence="5" id="KW-0472">Membrane</keyword>
<protein>
    <submittedName>
        <fullName evidence="6">Putative flavoprotein CzcO associated with the cation diffusion facilitator CzcD</fullName>
    </submittedName>
</protein>
<keyword evidence="2" id="KW-0285">Flavoprotein</keyword>
<dbReference type="InterPro" id="IPR020946">
    <property type="entry name" value="Flavin_mOase-like"/>
</dbReference>
<dbReference type="Proteomes" id="UP000292447">
    <property type="component" value="Chromosome I"/>
</dbReference>
<dbReference type="PANTHER" id="PTHR42877">
    <property type="entry name" value="L-ORNITHINE N(5)-MONOOXYGENASE-RELATED"/>
    <property type="match status" value="1"/>
</dbReference>
<keyword evidence="5" id="KW-0812">Transmembrane</keyword>
<reference evidence="7" key="1">
    <citation type="submission" date="2019-03" db="EMBL/GenBank/DDBJ databases">
        <title>Snf2 controls pulcherriminic acid biosynthesis and connects pigmentation and antifungal activity of the yeast Metschnikowia pulcherrima.</title>
        <authorList>
            <person name="Gore-Lloyd D."/>
            <person name="Sumann I."/>
            <person name="Brachmann A.O."/>
            <person name="Schneeberger K."/>
            <person name="Ortiz-Merino R.A."/>
            <person name="Moreno-Beltran M."/>
            <person name="Schlaefli M."/>
            <person name="Kirner P."/>
            <person name="Santos Kron A."/>
            <person name="Wolfe K.H."/>
            <person name="Piel J."/>
            <person name="Ahrens C.H."/>
            <person name="Henk D."/>
            <person name="Freimoser F.M."/>
        </authorList>
    </citation>
    <scope>NUCLEOTIDE SEQUENCE [LARGE SCALE GENOMIC DNA]</scope>
    <source>
        <strain evidence="7">APC 1.2</strain>
    </source>
</reference>
<keyword evidence="3" id="KW-0274">FAD</keyword>
<dbReference type="SUPFAM" id="SSF51905">
    <property type="entry name" value="FAD/NAD(P)-binding domain"/>
    <property type="match status" value="1"/>
</dbReference>
<keyword evidence="7" id="KW-1185">Reference proteome</keyword>
<dbReference type="AlphaFoldDB" id="A0A4P6XFM4"/>
<evidence type="ECO:0000256" key="4">
    <source>
        <dbReference type="ARBA" id="ARBA00023002"/>
    </source>
</evidence>
<name>A0A4P6XFM4_9ASCO</name>
<dbReference type="GO" id="GO:0050660">
    <property type="term" value="F:flavin adenine dinucleotide binding"/>
    <property type="evidence" value="ECO:0007669"/>
    <property type="project" value="InterPro"/>
</dbReference>
<feature type="transmembrane region" description="Helical" evidence="5">
    <location>
        <begin position="263"/>
        <end position="286"/>
    </location>
</feature>
<keyword evidence="4" id="KW-0560">Oxidoreductase</keyword>
<evidence type="ECO:0000313" key="6">
    <source>
        <dbReference type="EMBL" id="QBM86147.1"/>
    </source>
</evidence>
<dbReference type="STRING" id="2163413.A0A4P6XFM4"/>
<keyword evidence="5" id="KW-1133">Transmembrane helix</keyword>
<evidence type="ECO:0000256" key="3">
    <source>
        <dbReference type="ARBA" id="ARBA00022827"/>
    </source>
</evidence>
<feature type="transmembrane region" description="Helical" evidence="5">
    <location>
        <begin position="42"/>
        <end position="65"/>
    </location>
</feature>
<sequence length="548" mass="61781">MSVVHLTGVSAKNPEKFRSNIEDTKRVLLPGASFPNDDSKPIITSASDVAIIGAGFGGLATSVMLKRKLKTDSFVVFEKHANWGGTWWANTYPGCASDIPALWYSIYSELNDNWSDLRPPQYEMEEYILTVVEKYGLNQKAKFNTAVKSVVYNENTGLWKLSATNVNTGQRYEHTAKVVFSCLGGLVYPNEVNIPGLVDEYQGVFMHSALYDHSVDMRGKDVVVLGNGCSAAQLVPALMDDLGVNSVTQIFRSKHWIMPPLPAFLYTLYSWLLFLRLGLMIIRWIVILGAELRYPMYQGNSLFSRYVRWFNTWMSTRYIKSVAPEKYHDMLLPSYKVGCKRIIFDYKYVPSLKNPRFNLTNQRILRVTKNAVVLEDGTEVKADVIVACTGYNIMRNFLGTQFVGRDGIKLQDLWAKEGTSAYKTFMVKKFPNLFLIGGPNSATGHSSVVTAIENGIAFASKVIPKVLDGEAKSVSVKESAYDRWFNTVQKRLKESVFGSEFGGCTSWYSENGVNATAYPYSQLHYWLTLRFFLGKDLEYESVESKKSI</sequence>
<evidence type="ECO:0000313" key="7">
    <source>
        <dbReference type="Proteomes" id="UP000292447"/>
    </source>
</evidence>
<gene>
    <name evidence="6" type="primary">MPUL0A07830</name>
    <name evidence="6" type="ORF">METSCH_A07830</name>
</gene>
<dbReference type="Pfam" id="PF00743">
    <property type="entry name" value="FMO-like"/>
    <property type="match status" value="1"/>
</dbReference>
<organism evidence="6 7">
    <name type="scientific">Metschnikowia aff. pulcherrima</name>
    <dbReference type="NCBI Taxonomy" id="2163413"/>
    <lineage>
        <taxon>Eukaryota</taxon>
        <taxon>Fungi</taxon>
        <taxon>Dikarya</taxon>
        <taxon>Ascomycota</taxon>
        <taxon>Saccharomycotina</taxon>
        <taxon>Pichiomycetes</taxon>
        <taxon>Metschnikowiaceae</taxon>
        <taxon>Metschnikowia</taxon>
    </lineage>
</organism>
<dbReference type="Gene3D" id="3.50.50.60">
    <property type="entry name" value="FAD/NAD(P)-binding domain"/>
    <property type="match status" value="3"/>
</dbReference>
<evidence type="ECO:0000256" key="5">
    <source>
        <dbReference type="SAM" id="Phobius"/>
    </source>
</evidence>
<accession>A0A4P6XFM4</accession>
<evidence type="ECO:0000256" key="2">
    <source>
        <dbReference type="ARBA" id="ARBA00022630"/>
    </source>
</evidence>
<dbReference type="InterPro" id="IPR051209">
    <property type="entry name" value="FAD-bind_Monooxygenase_sf"/>
</dbReference>
<dbReference type="InterPro" id="IPR036188">
    <property type="entry name" value="FAD/NAD-bd_sf"/>
</dbReference>
<evidence type="ECO:0000256" key="1">
    <source>
        <dbReference type="ARBA" id="ARBA00010139"/>
    </source>
</evidence>